<evidence type="ECO:0000313" key="2">
    <source>
        <dbReference type="EMBL" id="KKK71741.1"/>
    </source>
</evidence>
<proteinExistence type="predicted"/>
<sequence>MVQQIERLITVAEALQRGVAIVKKLRTGGNGEAAAAIEKECNTLAKRIVSVSKGRRRRGIRARQQNRAGNGRFQ</sequence>
<dbReference type="AlphaFoldDB" id="A0A0F9AHT2"/>
<protein>
    <submittedName>
        <fullName evidence="2">Uncharacterized protein</fullName>
    </submittedName>
</protein>
<name>A0A0F9AHT2_9ZZZZ</name>
<comment type="caution">
    <text evidence="2">The sequence shown here is derived from an EMBL/GenBank/DDBJ whole genome shotgun (WGS) entry which is preliminary data.</text>
</comment>
<accession>A0A0F9AHT2</accession>
<feature type="region of interest" description="Disordered" evidence="1">
    <location>
        <begin position="55"/>
        <end position="74"/>
    </location>
</feature>
<reference evidence="2" key="1">
    <citation type="journal article" date="2015" name="Nature">
        <title>Complex archaea that bridge the gap between prokaryotes and eukaryotes.</title>
        <authorList>
            <person name="Spang A."/>
            <person name="Saw J.H."/>
            <person name="Jorgensen S.L."/>
            <person name="Zaremba-Niedzwiedzka K."/>
            <person name="Martijn J."/>
            <person name="Lind A.E."/>
            <person name="van Eijk R."/>
            <person name="Schleper C."/>
            <person name="Guy L."/>
            <person name="Ettema T.J."/>
        </authorList>
    </citation>
    <scope>NUCLEOTIDE SEQUENCE</scope>
</reference>
<organism evidence="2">
    <name type="scientific">marine sediment metagenome</name>
    <dbReference type="NCBI Taxonomy" id="412755"/>
    <lineage>
        <taxon>unclassified sequences</taxon>
        <taxon>metagenomes</taxon>
        <taxon>ecological metagenomes</taxon>
    </lineage>
</organism>
<evidence type="ECO:0000256" key="1">
    <source>
        <dbReference type="SAM" id="MobiDB-lite"/>
    </source>
</evidence>
<gene>
    <name evidence="2" type="ORF">LCGC14_2910900</name>
</gene>
<dbReference type="EMBL" id="LAZR01057594">
    <property type="protein sequence ID" value="KKK71741.1"/>
    <property type="molecule type" value="Genomic_DNA"/>
</dbReference>